<dbReference type="CDD" id="cd18774">
    <property type="entry name" value="PDC2_HK_sensor"/>
    <property type="match status" value="1"/>
</dbReference>
<dbReference type="SUPFAM" id="SSF47384">
    <property type="entry name" value="Homodimeric domain of signal transducing histidine kinase"/>
    <property type="match status" value="1"/>
</dbReference>
<protein>
    <recommendedName>
        <fullName evidence="2">histidine kinase</fullName>
        <ecNumber evidence="2">2.7.13.3</ecNumber>
    </recommendedName>
</protein>
<dbReference type="Gene3D" id="3.30.565.10">
    <property type="entry name" value="Histidine kinase-like ATPase, C-terminal domain"/>
    <property type="match status" value="1"/>
</dbReference>
<evidence type="ECO:0000256" key="4">
    <source>
        <dbReference type="ARBA" id="ARBA00023012"/>
    </source>
</evidence>
<organism evidence="9 10">
    <name type="scientific">Allopseudospirillum japonicum</name>
    <dbReference type="NCBI Taxonomy" id="64971"/>
    <lineage>
        <taxon>Bacteria</taxon>
        <taxon>Pseudomonadati</taxon>
        <taxon>Pseudomonadota</taxon>
        <taxon>Gammaproteobacteria</taxon>
        <taxon>Oceanospirillales</taxon>
        <taxon>Oceanospirillaceae</taxon>
        <taxon>Allopseudospirillum</taxon>
    </lineage>
</organism>
<keyword evidence="9" id="KW-0808">Transferase</keyword>
<dbReference type="Pfam" id="PF00512">
    <property type="entry name" value="HisKA"/>
    <property type="match status" value="1"/>
</dbReference>
<reference evidence="10" key="1">
    <citation type="submission" date="2016-10" db="EMBL/GenBank/DDBJ databases">
        <authorList>
            <person name="Varghese N."/>
            <person name="Submissions S."/>
        </authorList>
    </citation>
    <scope>NUCLEOTIDE SEQUENCE [LARGE SCALE GENOMIC DNA]</scope>
    <source>
        <strain evidence="10">DSM 7165</strain>
    </source>
</reference>
<dbReference type="PRINTS" id="PR00344">
    <property type="entry name" value="BCTRLSENSOR"/>
</dbReference>
<dbReference type="InterPro" id="IPR001789">
    <property type="entry name" value="Sig_transdc_resp-reg_receiver"/>
</dbReference>
<dbReference type="SUPFAM" id="SSF55874">
    <property type="entry name" value="ATPase domain of HSP90 chaperone/DNA topoisomerase II/histidine kinase"/>
    <property type="match status" value="1"/>
</dbReference>
<feature type="transmembrane region" description="Helical" evidence="6">
    <location>
        <begin position="383"/>
        <end position="403"/>
    </location>
</feature>
<dbReference type="Gene3D" id="3.40.50.2300">
    <property type="match status" value="1"/>
</dbReference>
<evidence type="ECO:0000256" key="6">
    <source>
        <dbReference type="SAM" id="Phobius"/>
    </source>
</evidence>
<dbReference type="SMART" id="SM00387">
    <property type="entry name" value="HATPase_c"/>
    <property type="match status" value="1"/>
</dbReference>
<dbReference type="PROSITE" id="PS50110">
    <property type="entry name" value="RESPONSE_REGULATORY"/>
    <property type="match status" value="1"/>
</dbReference>
<evidence type="ECO:0000256" key="3">
    <source>
        <dbReference type="ARBA" id="ARBA00022553"/>
    </source>
</evidence>
<feature type="modified residue" description="4-aspartylphosphate" evidence="5">
    <location>
        <position position="925"/>
    </location>
</feature>
<dbReference type="SUPFAM" id="SSF52172">
    <property type="entry name" value="CheY-like"/>
    <property type="match status" value="1"/>
</dbReference>
<evidence type="ECO:0000313" key="10">
    <source>
        <dbReference type="Proteomes" id="UP000242999"/>
    </source>
</evidence>
<dbReference type="RefSeq" id="WP_093310326.1">
    <property type="nucleotide sequence ID" value="NZ_FNYH01000008.1"/>
</dbReference>
<dbReference type="InterPro" id="IPR004358">
    <property type="entry name" value="Sig_transdc_His_kin-like_C"/>
</dbReference>
<name>A0A1H6SWY3_9GAMM</name>
<feature type="transmembrane region" description="Helical" evidence="6">
    <location>
        <begin position="22"/>
        <end position="44"/>
    </location>
</feature>
<evidence type="ECO:0000256" key="2">
    <source>
        <dbReference type="ARBA" id="ARBA00012438"/>
    </source>
</evidence>
<feature type="domain" description="Response regulatory" evidence="8">
    <location>
        <begin position="876"/>
        <end position="994"/>
    </location>
</feature>
<dbReference type="EC" id="2.7.13.3" evidence="2"/>
<keyword evidence="4" id="KW-0902">Two-component regulatory system</keyword>
<keyword evidence="6" id="KW-0472">Membrane</keyword>
<evidence type="ECO:0000259" key="7">
    <source>
        <dbReference type="PROSITE" id="PS50109"/>
    </source>
</evidence>
<sequence>MDEDQQSAPPLTLWWWKLQQRFVLLPLFAIAIIFGIGFAAYTLLEARASQQVLIASTEKHLLEFVQQQARGLNIRLDAIARRGQLFASQTQRALIHPAPNPTDAELQVTDEGVLHKAFNDGGAALFFSALYPRDPQKDRLTAARLLSLQSLMTDLYRTESLIQQVYINTARTEHVIYPFIQVLKQYPPHTDVRDHAFFYSADEEHNPRRTPVWTPVYLDPAGRGWMLSNVAPVYLGNTLTAVVGMDITVQAFVSQLQQIELPWDGAYAMLLDAEGMVLAMPPQAEQDWGVKELTEHTYPKTPSSQLGNQFKPETFNLFQRPDFASLTLPMRQDPSGLLHVDLQQTSVVAWASVTETNWKFMLVVPEPTLYLETYTLSHEHQRILVAVAGVSISLWLILIILMWQRTKRTAYLFTEALASLYLTHNKLSKNHQSTPDDKGKLPQIKTNPFSLDIEALTNTQEFIQLQKVLNRACSAQGVCFNEYHQQEFYIWCQRLCELWFQRSHQPCVLITSTHEVLYFNHAWENHLGLGIQQPKTKEKIYELFRQQALPLYPETRLLQVTRDQSQGTNFLLYLVPLHMQPQIEDKTQEAALFLGICLDMSSIVEKQTRLSVNSQRVREASQIKSGFIAAVSNEARAPLNTVIGLAELLKEAGETQEHPFNAQHLGFIDAILESSNQLLAIIEDVGQLSDLEQGTTSIKPIPFQPESLVQDVLAQFESQAQAKALQIKADIDTRIPQYLLADEYRLKQVLNHLMSNAIKFTRQGHVHLNVDLIEGPAHPKANHNNQLWLRFAVSDTGVGIHALDTNHLFRPFSQLEMGYGREHGGAGIGLTLSKHLIEQMGGDIQVKSRIGQGSVFSVCLPCQPIEASQTQVQDAHILVVDDGPVNTMLARAILEKSGYQVSVVHDGYQALHCAKHTDFDLVLMDIFMPEIDGIETTRRWRASLHGHNRRIPIIALTANALEQDRDTFFAAGMNDYLGKPYRPTQLRQMVAKWLAYLHTESLSCSSMDP</sequence>
<feature type="domain" description="Histidine kinase" evidence="7">
    <location>
        <begin position="630"/>
        <end position="864"/>
    </location>
</feature>
<keyword evidence="3 5" id="KW-0597">Phosphoprotein</keyword>
<accession>A0A1H6SWY3</accession>
<dbReference type="PANTHER" id="PTHR45339">
    <property type="entry name" value="HYBRID SIGNAL TRANSDUCTION HISTIDINE KINASE J"/>
    <property type="match status" value="1"/>
</dbReference>
<dbReference type="InterPro" id="IPR011006">
    <property type="entry name" value="CheY-like_superfamily"/>
</dbReference>
<dbReference type="InterPro" id="IPR036890">
    <property type="entry name" value="HATPase_C_sf"/>
</dbReference>
<dbReference type="CDD" id="cd17546">
    <property type="entry name" value="REC_hyHK_CKI1_RcsC-like"/>
    <property type="match status" value="1"/>
</dbReference>
<dbReference type="OrthoDB" id="6110670at2"/>
<dbReference type="Proteomes" id="UP000242999">
    <property type="component" value="Unassembled WGS sequence"/>
</dbReference>
<dbReference type="Gene3D" id="3.30.450.20">
    <property type="entry name" value="PAS domain"/>
    <property type="match status" value="1"/>
</dbReference>
<dbReference type="FunFam" id="3.30.565.10:FF:000010">
    <property type="entry name" value="Sensor histidine kinase RcsC"/>
    <property type="match status" value="1"/>
</dbReference>
<proteinExistence type="predicted"/>
<dbReference type="InterPro" id="IPR003594">
    <property type="entry name" value="HATPase_dom"/>
</dbReference>
<dbReference type="AlphaFoldDB" id="A0A1H6SWY3"/>
<comment type="catalytic activity">
    <reaction evidence="1">
        <text>ATP + protein L-histidine = ADP + protein N-phospho-L-histidine.</text>
        <dbReference type="EC" id="2.7.13.3"/>
    </reaction>
</comment>
<dbReference type="Pfam" id="PF02518">
    <property type="entry name" value="HATPase_c"/>
    <property type="match status" value="1"/>
</dbReference>
<dbReference type="InterPro" id="IPR036097">
    <property type="entry name" value="HisK_dim/P_sf"/>
</dbReference>
<dbReference type="Gene3D" id="1.10.287.130">
    <property type="match status" value="1"/>
</dbReference>
<dbReference type="SMART" id="SM00388">
    <property type="entry name" value="HisKA"/>
    <property type="match status" value="1"/>
</dbReference>
<dbReference type="EMBL" id="FNYH01000008">
    <property type="protein sequence ID" value="SEI72393.1"/>
    <property type="molecule type" value="Genomic_DNA"/>
</dbReference>
<dbReference type="PANTHER" id="PTHR45339:SF1">
    <property type="entry name" value="HYBRID SIGNAL TRANSDUCTION HISTIDINE KINASE J"/>
    <property type="match status" value="1"/>
</dbReference>
<dbReference type="InterPro" id="IPR005467">
    <property type="entry name" value="His_kinase_dom"/>
</dbReference>
<dbReference type="InterPro" id="IPR003661">
    <property type="entry name" value="HisK_dim/P_dom"/>
</dbReference>
<dbReference type="CDD" id="cd16922">
    <property type="entry name" value="HATPase_EvgS-ArcB-TorS-like"/>
    <property type="match status" value="1"/>
</dbReference>
<dbReference type="Pfam" id="PF00072">
    <property type="entry name" value="Response_reg"/>
    <property type="match status" value="1"/>
</dbReference>
<evidence type="ECO:0000256" key="5">
    <source>
        <dbReference type="PROSITE-ProRule" id="PRU00169"/>
    </source>
</evidence>
<dbReference type="PROSITE" id="PS50109">
    <property type="entry name" value="HIS_KIN"/>
    <property type="match status" value="1"/>
</dbReference>
<dbReference type="GO" id="GO:0000155">
    <property type="term" value="F:phosphorelay sensor kinase activity"/>
    <property type="evidence" value="ECO:0007669"/>
    <property type="project" value="InterPro"/>
</dbReference>
<keyword evidence="10" id="KW-1185">Reference proteome</keyword>
<evidence type="ECO:0000259" key="8">
    <source>
        <dbReference type="PROSITE" id="PS50110"/>
    </source>
</evidence>
<dbReference type="STRING" id="64971.SAMN05421831_108117"/>
<dbReference type="CDD" id="cd00082">
    <property type="entry name" value="HisKA"/>
    <property type="match status" value="1"/>
</dbReference>
<gene>
    <name evidence="9" type="ORF">SAMN05421831_108117</name>
</gene>
<evidence type="ECO:0000313" key="9">
    <source>
        <dbReference type="EMBL" id="SEI72393.1"/>
    </source>
</evidence>
<dbReference type="SMART" id="SM00448">
    <property type="entry name" value="REC"/>
    <property type="match status" value="1"/>
</dbReference>
<evidence type="ECO:0000256" key="1">
    <source>
        <dbReference type="ARBA" id="ARBA00000085"/>
    </source>
</evidence>
<keyword evidence="6" id="KW-0812">Transmembrane</keyword>
<keyword evidence="6" id="KW-1133">Transmembrane helix</keyword>
<keyword evidence="9" id="KW-0418">Kinase</keyword>